<evidence type="ECO:0000256" key="1">
    <source>
        <dbReference type="ARBA" id="ARBA00022722"/>
    </source>
</evidence>
<dbReference type="GO" id="GO:0000724">
    <property type="term" value="P:double-strand break repair via homologous recombination"/>
    <property type="evidence" value="ECO:0007669"/>
    <property type="project" value="UniProtKB-UniRule"/>
</dbReference>
<evidence type="ECO:0000313" key="12">
    <source>
        <dbReference type="EMBL" id="RZU98265.1"/>
    </source>
</evidence>
<evidence type="ECO:0000256" key="6">
    <source>
        <dbReference type="ARBA" id="ARBA00022839"/>
    </source>
</evidence>
<evidence type="ECO:0000256" key="8">
    <source>
        <dbReference type="ARBA" id="ARBA00023125"/>
    </source>
</evidence>
<name>A0A4V2GIY8_9GAMM</name>
<dbReference type="GO" id="GO:0005524">
    <property type="term" value="F:ATP binding"/>
    <property type="evidence" value="ECO:0007669"/>
    <property type="project" value="UniProtKB-UniRule"/>
</dbReference>
<keyword evidence="7 10" id="KW-0067">ATP-binding</keyword>
<gene>
    <name evidence="10" type="primary">recC</name>
    <name evidence="12" type="ORF">EV698_0509</name>
</gene>
<dbReference type="NCBIfam" id="TIGR01450">
    <property type="entry name" value="recC"/>
    <property type="match status" value="1"/>
</dbReference>
<dbReference type="HAMAP" id="MF_01486">
    <property type="entry name" value="RecC"/>
    <property type="match status" value="1"/>
</dbReference>
<comment type="similarity">
    <text evidence="10">Belongs to the RecC family.</text>
</comment>
<comment type="subunit">
    <text evidence="10">Heterotrimer of RecB, RecC and RecD. All subunits contribute to DNA-binding.</text>
</comment>
<dbReference type="AlphaFoldDB" id="A0A4V2GIY8"/>
<dbReference type="SUPFAM" id="SSF52540">
    <property type="entry name" value="P-loop containing nucleoside triphosphate hydrolases"/>
    <property type="match status" value="2"/>
</dbReference>
<keyword evidence="9 10" id="KW-0234">DNA repair</keyword>
<dbReference type="SUPFAM" id="SSF52980">
    <property type="entry name" value="Restriction endonuclease-like"/>
    <property type="match status" value="1"/>
</dbReference>
<keyword evidence="5 10" id="KW-0347">Helicase</keyword>
<dbReference type="InterPro" id="IPR011335">
    <property type="entry name" value="Restrct_endonuc-II-like"/>
</dbReference>
<accession>A0A4V2GIY8</accession>
<dbReference type="PIRSF" id="PIRSF000980">
    <property type="entry name" value="RecC"/>
    <property type="match status" value="1"/>
</dbReference>
<feature type="domain" description="RecC C-terminal" evidence="11">
    <location>
        <begin position="837"/>
        <end position="1080"/>
    </location>
</feature>
<keyword evidence="8 10" id="KW-0238">DNA-binding</keyword>
<evidence type="ECO:0000256" key="2">
    <source>
        <dbReference type="ARBA" id="ARBA00022741"/>
    </source>
</evidence>
<keyword evidence="2 10" id="KW-0547">Nucleotide-binding</keyword>
<dbReference type="RefSeq" id="WP_130502598.1">
    <property type="nucleotide sequence ID" value="NZ_SHLI01000001.1"/>
</dbReference>
<evidence type="ECO:0000259" key="11">
    <source>
        <dbReference type="Pfam" id="PF17946"/>
    </source>
</evidence>
<evidence type="ECO:0000256" key="5">
    <source>
        <dbReference type="ARBA" id="ARBA00022806"/>
    </source>
</evidence>
<keyword evidence="3 10" id="KW-0227">DNA damage</keyword>
<comment type="miscellaneous">
    <text evidence="10">In the RecBCD complex, RecB has a slow 3'-5' helicase, an exonuclease activity and loads RecA onto ssDNA, RecD has a fast 5'-3' helicase activity, while RecC stimulates the ATPase and processivity of the RecB helicase and contributes to recognition of the Chi site.</text>
</comment>
<comment type="function">
    <text evidence="10">A helicase/nuclease that prepares dsDNA breaks (DSB) for recombinational DNA repair. Binds to DSBs and unwinds DNA via a highly rapid and processive ATP-dependent bidirectional helicase activity. Unwinds dsDNA until it encounters a Chi (crossover hotspot instigator) sequence from the 3' direction. Cuts ssDNA a few nucleotides 3' to the Chi site. The properties and activities of the enzyme are changed at Chi. The Chi-altered holoenzyme produces a long 3'-ssDNA overhang and facilitates RecA-binding to the ssDNA for homologous DNA recombination and repair. Holoenzyme degrades any linearized DNA that is unable to undergo homologous recombination. In the holoenzyme this subunit recognizes the wild-type Chi sequence, and when added to isolated RecB increases its ATP-dependent helicase processivity.</text>
</comment>
<dbReference type="GO" id="GO:0003677">
    <property type="term" value="F:DNA binding"/>
    <property type="evidence" value="ECO:0007669"/>
    <property type="project" value="UniProtKB-UniRule"/>
</dbReference>
<dbReference type="Gene3D" id="1.10.10.160">
    <property type="match status" value="1"/>
</dbReference>
<evidence type="ECO:0000256" key="4">
    <source>
        <dbReference type="ARBA" id="ARBA00022801"/>
    </source>
</evidence>
<evidence type="ECO:0000256" key="3">
    <source>
        <dbReference type="ARBA" id="ARBA00022763"/>
    </source>
</evidence>
<keyword evidence="13" id="KW-1185">Reference proteome</keyword>
<proteinExistence type="inferred from homology"/>
<dbReference type="InterPro" id="IPR027417">
    <property type="entry name" value="P-loop_NTPase"/>
</dbReference>
<protein>
    <recommendedName>
        <fullName evidence="10">RecBCD enzyme subunit RecC</fullName>
    </recommendedName>
    <alternativeName>
        <fullName evidence="10">Exonuclease V subunit RecC</fullName>
        <shortName evidence="10">ExoV subunit RecC</shortName>
    </alternativeName>
    <alternativeName>
        <fullName evidence="10">Helicase/nuclease RecBCD subunit RecC</fullName>
    </alternativeName>
</protein>
<dbReference type="EMBL" id="SHLI01000001">
    <property type="protein sequence ID" value="RZU98265.1"/>
    <property type="molecule type" value="Genomic_DNA"/>
</dbReference>
<evidence type="ECO:0000256" key="9">
    <source>
        <dbReference type="ARBA" id="ARBA00023204"/>
    </source>
</evidence>
<dbReference type="GO" id="GO:0009338">
    <property type="term" value="C:exodeoxyribonuclease V complex"/>
    <property type="evidence" value="ECO:0007669"/>
    <property type="project" value="InterPro"/>
</dbReference>
<dbReference type="Gene3D" id="1.10.10.990">
    <property type="match status" value="1"/>
</dbReference>
<dbReference type="InterPro" id="IPR013986">
    <property type="entry name" value="DExx_box_DNA_helicase_dom_sf"/>
</dbReference>
<dbReference type="Pfam" id="PF04257">
    <property type="entry name" value="Exonuc_V_gamma"/>
    <property type="match status" value="1"/>
</dbReference>
<dbReference type="PANTHER" id="PTHR30591:SF1">
    <property type="entry name" value="RECBCD ENZYME SUBUNIT RECC"/>
    <property type="match status" value="1"/>
</dbReference>
<evidence type="ECO:0000256" key="7">
    <source>
        <dbReference type="ARBA" id="ARBA00022840"/>
    </source>
</evidence>
<dbReference type="Pfam" id="PF17946">
    <property type="entry name" value="RecC_C"/>
    <property type="match status" value="1"/>
</dbReference>
<organism evidence="12 13">
    <name type="scientific">Spiribacter vilamensis</name>
    <dbReference type="NCBI Taxonomy" id="531306"/>
    <lineage>
        <taxon>Bacteria</taxon>
        <taxon>Pseudomonadati</taxon>
        <taxon>Pseudomonadota</taxon>
        <taxon>Gammaproteobacteria</taxon>
        <taxon>Chromatiales</taxon>
        <taxon>Ectothiorhodospiraceae</taxon>
        <taxon>Spiribacter</taxon>
    </lineage>
</organism>
<dbReference type="PANTHER" id="PTHR30591">
    <property type="entry name" value="RECBCD ENZYME SUBUNIT RECC"/>
    <property type="match status" value="1"/>
</dbReference>
<dbReference type="Proteomes" id="UP000292298">
    <property type="component" value="Unassembled WGS sequence"/>
</dbReference>
<evidence type="ECO:0000313" key="13">
    <source>
        <dbReference type="Proteomes" id="UP000292298"/>
    </source>
</evidence>
<keyword evidence="4 10" id="KW-0378">Hydrolase</keyword>
<dbReference type="InterPro" id="IPR006697">
    <property type="entry name" value="RecC"/>
</dbReference>
<comment type="caution">
    <text evidence="12">The sequence shown here is derived from an EMBL/GenBank/DDBJ whole genome shotgun (WGS) entry which is preliminary data.</text>
</comment>
<keyword evidence="1 10" id="KW-0540">Nuclease</keyword>
<dbReference type="OrthoDB" id="9762834at2"/>
<dbReference type="Gene3D" id="3.40.50.10930">
    <property type="match status" value="1"/>
</dbReference>
<dbReference type="GO" id="GO:0008854">
    <property type="term" value="F:exodeoxyribonuclease V activity"/>
    <property type="evidence" value="ECO:0007669"/>
    <property type="project" value="InterPro"/>
</dbReference>
<dbReference type="Gene3D" id="3.40.50.300">
    <property type="entry name" value="P-loop containing nucleotide triphosphate hydrolases"/>
    <property type="match status" value="2"/>
</dbReference>
<dbReference type="GO" id="GO:0003678">
    <property type="term" value="F:DNA helicase activity"/>
    <property type="evidence" value="ECO:0007669"/>
    <property type="project" value="UniProtKB-UniRule"/>
</dbReference>
<evidence type="ECO:0000256" key="10">
    <source>
        <dbReference type="HAMAP-Rule" id="MF_01486"/>
    </source>
</evidence>
<sequence length="1155" mass="129279">MTETFTPGLAAIHGNRLETLRDLIVSHLQANPPAPLETETFLVQSNGMAQWLKHAFAASTDTTGGGVGIAAAQRFLLPQSFLWQACRTVLGPSRIPETSPFEKTRLQWRIYRLIPDQLQAHPQTFAALGHYLGDDPDPRKRHQLARRLADLYDQYQVYRPDWLTDWLAGNDVLRDGRGQTTPMDAALQWQAQLWRAIHADIGAGAEALSRPAIQAQLIAALDDAEPGEWPSLPRRLTVFGVTSMPRPVLDALHALSRHCQILQLVQNPSGYFWADLVEDRDLLKLDQRRHQRHFGTPGQPLLAAWGKQGRDFIALLNEIDQPERYRDWFQTIDAFEPPIPSTASIGDYPLLEQIQQDIFDLTPLPSPGDERLLTADDSIRFHRAHSRQREVEVLHDRLLDAFERAARTDRPLRPRDIIVMVPDIDTYAPAVEAVFGRLDRYDRRYIPYTIGDRHTRSEAPVATAIERLTDLPNARLTLGEVLDLLDVPAFRQRFGLGEEDLVILREWCREAGVRWGLDAERRESLDLARGFEQNSWRFGLRRMLLGYAVGAGDAWQGIEPYPEVGSLDAELLGPLRALLDTLEHHAEALREPGRPGEWADRLSALIDDCLTLQGNEELALESRLDDAMTEWLNACDEAAFDDPIPLSVARDAWLEALEDEGPSQRFLAGRVNICTMMPMRSIPFRQVCLLGMNDGEYPRTKPPVDFDLMAAGGQYRPGDRSGRDDDRYLFLEALLAARDHLHISWIGRNPHDDSELPPSVLVSQLRDHLDRGWTLDQPGDGGTAVAPHLTVDHPLQPFSTRYNGEGEYFTYATEWQSDTRPIGESPVLAPPLLDTPQALGLRDLAMFLGDSAGHFTGERLKLRFDETRDATPDSEPFELAGLDHYGVQDALLAPLRRQNPPDDPQSAIAAAGARLQRSGQLPVAGMGRIALDQSVAQALRAARRWQAWRARGPQPEPPQELRLNRDVDGQAFIIEDWTADLYRLDDGERLRLVLKAGDTVKKGCSHYPRLLTDWVQHLAINAAGLHARSVIIAHDATHQLPAMAPESAARPLDDILRGWRAGLERPLPLPVRTVFALLGQASGKPVNAETALAHYEGSTHQPGEMTFAGKGALRRCFPDAASLFEPRTDAGPLLVVWANRLYQPLIDALSREDES</sequence>
<dbReference type="InterPro" id="IPR041500">
    <property type="entry name" value="RecC_C"/>
</dbReference>
<reference evidence="12 13" key="1">
    <citation type="submission" date="2019-02" db="EMBL/GenBank/DDBJ databases">
        <title>Genomic Encyclopedia of Type Strains, Phase IV (KMG-IV): sequencing the most valuable type-strain genomes for metagenomic binning, comparative biology and taxonomic classification.</title>
        <authorList>
            <person name="Goeker M."/>
        </authorList>
    </citation>
    <scope>NUCLEOTIDE SEQUENCE [LARGE SCALE GENOMIC DNA]</scope>
    <source>
        <strain evidence="12 13">DSM 21056</strain>
    </source>
</reference>
<keyword evidence="6 10" id="KW-0269">Exonuclease</keyword>